<dbReference type="PANTHER" id="PTHR46865:SF2">
    <property type="entry name" value="MONOOXYGENASE"/>
    <property type="match status" value="1"/>
</dbReference>
<organism evidence="2 3">
    <name type="scientific">Pseudonocardia oroxyli</name>
    <dbReference type="NCBI Taxonomy" id="366584"/>
    <lineage>
        <taxon>Bacteria</taxon>
        <taxon>Bacillati</taxon>
        <taxon>Actinomycetota</taxon>
        <taxon>Actinomycetes</taxon>
        <taxon>Pseudonocardiales</taxon>
        <taxon>Pseudonocardiaceae</taxon>
        <taxon>Pseudonocardia</taxon>
    </lineage>
</organism>
<evidence type="ECO:0000313" key="3">
    <source>
        <dbReference type="Proteomes" id="UP000198967"/>
    </source>
</evidence>
<dbReference type="Proteomes" id="UP000198967">
    <property type="component" value="Unassembled WGS sequence"/>
</dbReference>
<feature type="domain" description="FAD-binding" evidence="1">
    <location>
        <begin position="2"/>
        <end position="304"/>
    </location>
</feature>
<dbReference type="InterPro" id="IPR036188">
    <property type="entry name" value="FAD/NAD-bd_sf"/>
</dbReference>
<dbReference type="EMBL" id="FNBE01000009">
    <property type="protein sequence ID" value="SDG14196.1"/>
    <property type="molecule type" value="Genomic_DNA"/>
</dbReference>
<evidence type="ECO:0000259" key="1">
    <source>
        <dbReference type="Pfam" id="PF01494"/>
    </source>
</evidence>
<sequence length="389" mass="41784">MDALISGAGIAGPALAYWLDRYGWTTTVVERASTTRDEGQNVDVRGAAREVLRRMGLEETVLAAHTGETGTEFVASDGRVVAAFPAGEGDTAGGTAEAEILRGELSRILREHTPHTEYVLGDRIAAVTEDGEVELASGGGGRYDLVVAADGLRSSTRALLFPGDPVRELGMYVAYLALPRTATDTTQWRWLTAGRRRNVWLRPDNLGSVRAGLAFLSDVRGLAELDRAAQTTILRRTFADVGWETPRILDALDDTPFYFEAVGQTRLPYWSRGRVALAGDAAHCASPISGMSTSLALVGAYVLAGEVSADPVHGLRRYEEVLRPYVERAQKLPPGAPGLLNPRTRVGTAVLRAGLRVASTAVGLGLDRVFSPPADSFTLPDYAIRARAW</sequence>
<dbReference type="GO" id="GO:0071949">
    <property type="term" value="F:FAD binding"/>
    <property type="evidence" value="ECO:0007669"/>
    <property type="project" value="InterPro"/>
</dbReference>
<dbReference type="InterPro" id="IPR002938">
    <property type="entry name" value="FAD-bd"/>
</dbReference>
<evidence type="ECO:0000313" key="2">
    <source>
        <dbReference type="EMBL" id="SDG14196.1"/>
    </source>
</evidence>
<dbReference type="PRINTS" id="PR00420">
    <property type="entry name" value="RNGMNOXGNASE"/>
</dbReference>
<dbReference type="AlphaFoldDB" id="A0A1G7RTU9"/>
<dbReference type="Gene3D" id="3.50.50.60">
    <property type="entry name" value="FAD/NAD(P)-binding domain"/>
    <property type="match status" value="1"/>
</dbReference>
<dbReference type="SUPFAM" id="SSF51905">
    <property type="entry name" value="FAD/NAD(P)-binding domain"/>
    <property type="match status" value="1"/>
</dbReference>
<protein>
    <submittedName>
        <fullName evidence="2">2-polyprenyl-6-methoxyphenol hydroxylase</fullName>
    </submittedName>
</protein>
<name>A0A1G7RTU9_PSEOR</name>
<dbReference type="RefSeq" id="WP_093084707.1">
    <property type="nucleotide sequence ID" value="NZ_FNBE01000009.1"/>
</dbReference>
<dbReference type="Pfam" id="PF01494">
    <property type="entry name" value="FAD_binding_3"/>
    <property type="match status" value="1"/>
</dbReference>
<dbReference type="PANTHER" id="PTHR46865">
    <property type="entry name" value="OXIDOREDUCTASE-RELATED"/>
    <property type="match status" value="1"/>
</dbReference>
<proteinExistence type="predicted"/>
<dbReference type="STRING" id="366584.SAMN05216377_109139"/>
<accession>A0A1G7RTU9</accession>
<reference evidence="2 3" key="1">
    <citation type="submission" date="2016-10" db="EMBL/GenBank/DDBJ databases">
        <authorList>
            <person name="de Groot N.N."/>
        </authorList>
    </citation>
    <scope>NUCLEOTIDE SEQUENCE [LARGE SCALE GENOMIC DNA]</scope>
    <source>
        <strain evidence="2 3">CGMCC 4.3143</strain>
    </source>
</reference>
<gene>
    <name evidence="2" type="ORF">SAMN05216377_109139</name>
</gene>
<dbReference type="OrthoDB" id="4293235at2"/>
<dbReference type="InterPro" id="IPR051704">
    <property type="entry name" value="FAD_aromatic-hydroxylase"/>
</dbReference>
<dbReference type="Gene3D" id="3.30.9.10">
    <property type="entry name" value="D-Amino Acid Oxidase, subunit A, domain 2"/>
    <property type="match status" value="1"/>
</dbReference>
<keyword evidence="3" id="KW-1185">Reference proteome</keyword>